<dbReference type="InterPro" id="IPR025110">
    <property type="entry name" value="AMP-bd_C"/>
</dbReference>
<protein>
    <submittedName>
        <fullName evidence="5">Long-chain-fatty-acid--CoA ligase</fullName>
    </submittedName>
</protein>
<organism evidence="5 6">
    <name type="scientific">Nocardioides flavescens</name>
    <dbReference type="NCBI Taxonomy" id="2691959"/>
    <lineage>
        <taxon>Bacteria</taxon>
        <taxon>Bacillati</taxon>
        <taxon>Actinomycetota</taxon>
        <taxon>Actinomycetes</taxon>
        <taxon>Propionibacteriales</taxon>
        <taxon>Nocardioidaceae</taxon>
        <taxon>Nocardioides</taxon>
    </lineage>
</organism>
<evidence type="ECO:0000256" key="2">
    <source>
        <dbReference type="ARBA" id="ARBA00022598"/>
    </source>
</evidence>
<dbReference type="NCBIfam" id="NF004837">
    <property type="entry name" value="PRK06187.1"/>
    <property type="match status" value="1"/>
</dbReference>
<evidence type="ECO:0000259" key="4">
    <source>
        <dbReference type="Pfam" id="PF13193"/>
    </source>
</evidence>
<dbReference type="InterPro" id="IPR000873">
    <property type="entry name" value="AMP-dep_synth/lig_dom"/>
</dbReference>
<dbReference type="Gene3D" id="3.30.300.30">
    <property type="match status" value="1"/>
</dbReference>
<dbReference type="RefSeq" id="WP_160876668.1">
    <property type="nucleotide sequence ID" value="NZ_WUEK01000004.1"/>
</dbReference>
<evidence type="ECO:0000313" key="5">
    <source>
        <dbReference type="EMBL" id="MXG89311.1"/>
    </source>
</evidence>
<keyword evidence="2 5" id="KW-0436">Ligase</keyword>
<dbReference type="PANTHER" id="PTHR43201:SF5">
    <property type="entry name" value="MEDIUM-CHAIN ACYL-COA LIGASE ACSF2, MITOCHONDRIAL"/>
    <property type="match status" value="1"/>
</dbReference>
<gene>
    <name evidence="5" type="ORF">GRQ65_07085</name>
</gene>
<dbReference type="EMBL" id="WUEK01000004">
    <property type="protein sequence ID" value="MXG89311.1"/>
    <property type="molecule type" value="Genomic_DNA"/>
</dbReference>
<dbReference type="InterPro" id="IPR045851">
    <property type="entry name" value="AMP-bd_C_sf"/>
</dbReference>
<dbReference type="Pfam" id="PF00501">
    <property type="entry name" value="AMP-binding"/>
    <property type="match status" value="1"/>
</dbReference>
<proteinExistence type="inferred from homology"/>
<reference evidence="5 6" key="1">
    <citation type="submission" date="2019-12" db="EMBL/GenBank/DDBJ databases">
        <authorList>
            <person name="Kun Z."/>
        </authorList>
    </citation>
    <scope>NUCLEOTIDE SEQUENCE [LARGE SCALE GENOMIC DNA]</scope>
    <source>
        <strain evidence="5 6">YIM 123512</strain>
    </source>
</reference>
<dbReference type="PANTHER" id="PTHR43201">
    <property type="entry name" value="ACYL-COA SYNTHETASE"/>
    <property type="match status" value="1"/>
</dbReference>
<dbReference type="InterPro" id="IPR020845">
    <property type="entry name" value="AMP-binding_CS"/>
</dbReference>
<dbReference type="SUPFAM" id="SSF56801">
    <property type="entry name" value="Acetyl-CoA synthetase-like"/>
    <property type="match status" value="1"/>
</dbReference>
<dbReference type="Proteomes" id="UP000473325">
    <property type="component" value="Unassembled WGS sequence"/>
</dbReference>
<dbReference type="FunFam" id="3.30.300.30:FF:000008">
    <property type="entry name" value="2,3-dihydroxybenzoate-AMP ligase"/>
    <property type="match status" value="1"/>
</dbReference>
<dbReference type="AlphaFoldDB" id="A0A6L7EZE5"/>
<keyword evidence="6" id="KW-1185">Reference proteome</keyword>
<feature type="domain" description="AMP-dependent synthetase/ligase" evidence="3">
    <location>
        <begin position="31"/>
        <end position="399"/>
    </location>
</feature>
<evidence type="ECO:0000259" key="3">
    <source>
        <dbReference type="Pfam" id="PF00501"/>
    </source>
</evidence>
<evidence type="ECO:0000313" key="6">
    <source>
        <dbReference type="Proteomes" id="UP000473325"/>
    </source>
</evidence>
<dbReference type="GO" id="GO:0006631">
    <property type="term" value="P:fatty acid metabolic process"/>
    <property type="evidence" value="ECO:0007669"/>
    <property type="project" value="TreeGrafter"/>
</dbReference>
<accession>A0A6L7EZE5</accession>
<evidence type="ECO:0000256" key="1">
    <source>
        <dbReference type="ARBA" id="ARBA00006432"/>
    </source>
</evidence>
<name>A0A6L7EZE5_9ACTN</name>
<dbReference type="InterPro" id="IPR042099">
    <property type="entry name" value="ANL_N_sf"/>
</dbReference>
<dbReference type="PROSITE" id="PS00455">
    <property type="entry name" value="AMP_BINDING"/>
    <property type="match status" value="1"/>
</dbReference>
<feature type="domain" description="AMP-binding enzyme C-terminal" evidence="4">
    <location>
        <begin position="450"/>
        <end position="525"/>
    </location>
</feature>
<dbReference type="Gene3D" id="3.40.50.12780">
    <property type="entry name" value="N-terminal domain of ligase-like"/>
    <property type="match status" value="1"/>
</dbReference>
<comment type="caution">
    <text evidence="5">The sequence shown here is derived from an EMBL/GenBank/DDBJ whole genome shotgun (WGS) entry which is preliminary data.</text>
</comment>
<dbReference type="GO" id="GO:0031956">
    <property type="term" value="F:medium-chain fatty acid-CoA ligase activity"/>
    <property type="evidence" value="ECO:0007669"/>
    <property type="project" value="TreeGrafter"/>
</dbReference>
<comment type="similarity">
    <text evidence="1">Belongs to the ATP-dependent AMP-binding enzyme family.</text>
</comment>
<dbReference type="Pfam" id="PF13193">
    <property type="entry name" value="AMP-binding_C"/>
    <property type="match status" value="1"/>
</dbReference>
<sequence length="544" mass="57830">MTELTERTQSPEATSFSDRIASAHSLADLLRATAASQPDEPVVVGDGRSLTHGELDARSSALASGLVAAGLAPGDRVAYLARNATEYWELFFAASKAGLVIVPLNFRLAPPEVEWILGDAAPAAILVEQHLVELVPDAAVAALSGPALVFAQDAALETPRPGWTAYADFVASGPAEDPHRDSTGDDVACLMYSSGTTGRPKGVVTTVASFLWSVAAFGAQFDVSPRSVSLVPTPYYHIAAGGWSLIAIAAGGRIVQFTEVTPQGLLAHLVGHRATHVIMVPTVIQLFISSPEASQADYSSVEWVVYGGSPISESVMVRAQEVFGARLAQSYGLTETVGVTTVLGADDHVVSEHSKLRSAGRPVTGIEVEIRDAETGEPCPVGVTGEVCTRGGSVTVGYWRNPEATAAAFWPDGFFRTGDAGYVDQDGYVFLRDRIKDLLMSGGENIYPAEVENAIMTHPDVLEVAVVGIPSERWGETPHAVVVARPGRTLTADEVIAHTRTQIAHYKCPTSVEVVEALPRNPSGKVLKRELRAPYWEGRERTIS</sequence>